<organism evidence="9 10">
    <name type="scientific">Cryptosporidium muris (strain RN66)</name>
    <dbReference type="NCBI Taxonomy" id="441375"/>
    <lineage>
        <taxon>Eukaryota</taxon>
        <taxon>Sar</taxon>
        <taxon>Alveolata</taxon>
        <taxon>Apicomplexa</taxon>
        <taxon>Conoidasida</taxon>
        <taxon>Coccidia</taxon>
        <taxon>Eucoccidiorida</taxon>
        <taxon>Eimeriorina</taxon>
        <taxon>Cryptosporidiidae</taxon>
        <taxon>Cryptosporidium</taxon>
    </lineage>
</organism>
<evidence type="ECO:0000256" key="4">
    <source>
        <dbReference type="ARBA" id="ARBA00022737"/>
    </source>
</evidence>
<name>B6AAV0_CRYMR</name>
<dbReference type="GeneID" id="6995197"/>
<evidence type="ECO:0000256" key="2">
    <source>
        <dbReference type="ARBA" id="ARBA00022448"/>
    </source>
</evidence>
<feature type="repeat" description="Solcar" evidence="6">
    <location>
        <begin position="305"/>
        <end position="394"/>
    </location>
</feature>
<evidence type="ECO:0000256" key="6">
    <source>
        <dbReference type="PROSITE-ProRule" id="PRU00282"/>
    </source>
</evidence>
<dbReference type="eggNOG" id="KOG0036">
    <property type="taxonomic scope" value="Eukaryota"/>
</dbReference>
<dbReference type="AlphaFoldDB" id="B6AAV0"/>
<protein>
    <submittedName>
        <fullName evidence="9">Carrier protein, putative</fullName>
    </submittedName>
</protein>
<dbReference type="RefSeq" id="XP_002139851.1">
    <property type="nucleotide sequence ID" value="XM_002139815.1"/>
</dbReference>
<dbReference type="STRING" id="441375.B6AAV0"/>
<proteinExistence type="inferred from homology"/>
<evidence type="ECO:0000256" key="7">
    <source>
        <dbReference type="RuleBase" id="RU000488"/>
    </source>
</evidence>
<dbReference type="PRINTS" id="PR00926">
    <property type="entry name" value="MITOCARRIER"/>
</dbReference>
<dbReference type="InterPro" id="IPR018108">
    <property type="entry name" value="MCP_transmembrane"/>
</dbReference>
<keyword evidence="4" id="KW-0677">Repeat</keyword>
<feature type="transmembrane region" description="Helical" evidence="8">
    <location>
        <begin position="301"/>
        <end position="326"/>
    </location>
</feature>
<evidence type="ECO:0000313" key="9">
    <source>
        <dbReference type="EMBL" id="EEA05502.1"/>
    </source>
</evidence>
<feature type="repeat" description="Solcar" evidence="6">
    <location>
        <begin position="137"/>
        <end position="234"/>
    </location>
</feature>
<keyword evidence="5 6" id="KW-0472">Membrane</keyword>
<comment type="similarity">
    <text evidence="7">Belongs to the mitochondrial carrier (TC 2.A.29) family.</text>
</comment>
<dbReference type="PANTHER" id="PTHR24089">
    <property type="entry name" value="SOLUTE CARRIER FAMILY 25"/>
    <property type="match status" value="1"/>
</dbReference>
<dbReference type="PROSITE" id="PS50920">
    <property type="entry name" value="SOLCAR"/>
    <property type="match status" value="3"/>
</dbReference>
<dbReference type="InterPro" id="IPR002067">
    <property type="entry name" value="MCP"/>
</dbReference>
<dbReference type="OMA" id="PYVMLQM"/>
<keyword evidence="2 7" id="KW-0813">Transport</keyword>
<dbReference type="GO" id="GO:0055085">
    <property type="term" value="P:transmembrane transport"/>
    <property type="evidence" value="ECO:0007669"/>
    <property type="project" value="InterPro"/>
</dbReference>
<evidence type="ECO:0000256" key="3">
    <source>
        <dbReference type="ARBA" id="ARBA00022692"/>
    </source>
</evidence>
<dbReference type="SUPFAM" id="SSF103506">
    <property type="entry name" value="Mitochondrial carrier"/>
    <property type="match status" value="1"/>
</dbReference>
<reference evidence="9" key="1">
    <citation type="submission" date="2008-06" db="EMBL/GenBank/DDBJ databases">
        <authorList>
            <person name="Lorenzi H."/>
            <person name="Inman J."/>
            <person name="Miller J."/>
            <person name="Schobel S."/>
            <person name="Amedeo P."/>
            <person name="Caler E.V."/>
            <person name="da Silva J."/>
        </authorList>
    </citation>
    <scope>NUCLEOTIDE SEQUENCE [LARGE SCALE GENOMIC DNA]</scope>
    <source>
        <strain evidence="9">RN66</strain>
    </source>
</reference>
<evidence type="ECO:0000256" key="8">
    <source>
        <dbReference type="SAM" id="Phobius"/>
    </source>
</evidence>
<keyword evidence="3 6" id="KW-0812">Transmembrane</keyword>
<gene>
    <name evidence="9" type="ORF">CMU_025080</name>
</gene>
<evidence type="ECO:0000256" key="5">
    <source>
        <dbReference type="ARBA" id="ARBA00023136"/>
    </source>
</evidence>
<evidence type="ECO:0000256" key="1">
    <source>
        <dbReference type="ARBA" id="ARBA00004141"/>
    </source>
</evidence>
<accession>B6AAV0</accession>
<dbReference type="GO" id="GO:0016020">
    <property type="term" value="C:membrane"/>
    <property type="evidence" value="ECO:0007669"/>
    <property type="project" value="UniProtKB-SubCell"/>
</dbReference>
<dbReference type="VEuPathDB" id="CryptoDB:CMU_025080"/>
<dbReference type="EMBL" id="DS989727">
    <property type="protein sequence ID" value="EEA05502.1"/>
    <property type="molecule type" value="Genomic_DNA"/>
</dbReference>
<comment type="subcellular location">
    <subcellularLocation>
        <location evidence="1">Membrane</location>
        <topology evidence="1">Multi-pass membrane protein</topology>
    </subcellularLocation>
</comment>
<evidence type="ECO:0000313" key="10">
    <source>
        <dbReference type="Proteomes" id="UP000001460"/>
    </source>
</evidence>
<dbReference type="OrthoDB" id="270584at2759"/>
<dbReference type="Proteomes" id="UP000001460">
    <property type="component" value="Unassembled WGS sequence"/>
</dbReference>
<keyword evidence="10" id="KW-1185">Reference proteome</keyword>
<keyword evidence="8" id="KW-1133">Transmembrane helix</keyword>
<dbReference type="InterPro" id="IPR023395">
    <property type="entry name" value="MCP_dom_sf"/>
</dbReference>
<feature type="repeat" description="Solcar" evidence="6">
    <location>
        <begin position="2"/>
        <end position="106"/>
    </location>
</feature>
<dbReference type="Gene3D" id="1.50.40.10">
    <property type="entry name" value="Mitochondrial carrier domain"/>
    <property type="match status" value="2"/>
</dbReference>
<dbReference type="Pfam" id="PF00153">
    <property type="entry name" value="Mito_carr"/>
    <property type="match status" value="3"/>
</dbReference>
<sequence>MSSPLEYAFCALGSAIVAKTIVAPFDRIRLLYQVQGMMNSTQSINIIGTGNALTNTLKYKSLYQTIRMIYNEEGLLSFWCGNLTNIYRSCLVYILKFSINDTMKLRRLKREQLNRSNSETSFNSLLTSSSDDNLHKLNVMDLLLSGGIAGFVQKFISYPLEILSVRISLGININNLNIKKTNDHIKYDGIFNCIQRIYRYEGISGFYKGIIPTVLTGTPYVAIQLTSFELYKRLLIKLYCNISNSLPKSFKSHTIYTGTDYHLPNDSSYSLSYNDMGNCIDKSSIDYSSKLEKSLQITSSYSVPFVVMISSISGILSSITSLFLIFPGDTIKKRMMTNGIDGSKKLYTNSIDCIRKIYKKEGIRSFYYGLRPSILKSIPSGALQFGVYELSKYFLPRRLNEL</sequence>